<dbReference type="Pfam" id="PF13191">
    <property type="entry name" value="AAA_16"/>
    <property type="match status" value="1"/>
</dbReference>
<dbReference type="Gene3D" id="1.10.10.10">
    <property type="entry name" value="Winged helix-like DNA-binding domain superfamily/Winged helix DNA-binding domain"/>
    <property type="match status" value="1"/>
</dbReference>
<evidence type="ECO:0000259" key="4">
    <source>
        <dbReference type="PROSITE" id="PS50043"/>
    </source>
</evidence>
<dbReference type="SUPFAM" id="SSF46894">
    <property type="entry name" value="C-terminal effector domain of the bipartite response regulators"/>
    <property type="match status" value="1"/>
</dbReference>
<dbReference type="Pfam" id="PF00196">
    <property type="entry name" value="GerE"/>
    <property type="match status" value="1"/>
</dbReference>
<evidence type="ECO:0000313" key="6">
    <source>
        <dbReference type="Proteomes" id="UP001501444"/>
    </source>
</evidence>
<keyword evidence="1" id="KW-0547">Nucleotide-binding</keyword>
<proteinExistence type="predicted"/>
<dbReference type="InterPro" id="IPR036388">
    <property type="entry name" value="WH-like_DNA-bd_sf"/>
</dbReference>
<gene>
    <name evidence="5" type="ORF">GCM10010170_065230</name>
</gene>
<dbReference type="InterPro" id="IPR027417">
    <property type="entry name" value="P-loop_NTPase"/>
</dbReference>
<dbReference type="InterPro" id="IPR041664">
    <property type="entry name" value="AAA_16"/>
</dbReference>
<dbReference type="PANTHER" id="PTHR16305">
    <property type="entry name" value="TESTICULAR SOLUBLE ADENYLYL CYCLASE"/>
    <property type="match status" value="1"/>
</dbReference>
<protein>
    <recommendedName>
        <fullName evidence="4">HTH luxR-type domain-containing protein</fullName>
    </recommendedName>
</protein>
<reference evidence="6" key="1">
    <citation type="journal article" date="2019" name="Int. J. Syst. Evol. Microbiol.">
        <title>The Global Catalogue of Microorganisms (GCM) 10K type strain sequencing project: providing services to taxonomists for standard genome sequencing and annotation.</title>
        <authorList>
            <consortium name="The Broad Institute Genomics Platform"/>
            <consortium name="The Broad Institute Genome Sequencing Center for Infectious Disease"/>
            <person name="Wu L."/>
            <person name="Ma J."/>
        </authorList>
    </citation>
    <scope>NUCLEOTIDE SEQUENCE [LARGE SCALE GENOMIC DNA]</scope>
    <source>
        <strain evidence="6">JCM 3272</strain>
    </source>
</reference>
<dbReference type="PROSITE" id="PS50043">
    <property type="entry name" value="HTH_LUXR_2"/>
    <property type="match status" value="1"/>
</dbReference>
<accession>A0ABP5U213</accession>
<keyword evidence="2" id="KW-0067">ATP-binding</keyword>
<dbReference type="PROSITE" id="PS00622">
    <property type="entry name" value="HTH_LUXR_1"/>
    <property type="match status" value="1"/>
</dbReference>
<keyword evidence="6" id="KW-1185">Reference proteome</keyword>
<organism evidence="5 6">
    <name type="scientific">Dactylosporangium salmoneum</name>
    <dbReference type="NCBI Taxonomy" id="53361"/>
    <lineage>
        <taxon>Bacteria</taxon>
        <taxon>Bacillati</taxon>
        <taxon>Actinomycetota</taxon>
        <taxon>Actinomycetes</taxon>
        <taxon>Micromonosporales</taxon>
        <taxon>Micromonosporaceae</taxon>
        <taxon>Dactylosporangium</taxon>
    </lineage>
</organism>
<comment type="caution">
    <text evidence="5">The sequence shown here is derived from an EMBL/GenBank/DDBJ whole genome shotgun (WGS) entry which is preliminary data.</text>
</comment>
<sequence length="904" mass="96294">MALVERKNELDTLEQALDACLRGHGGVALISAPVGCGKTALWHAVQQRATPAGAVCLSATGSRVESSLALGVVDQLFAGAPFAEDQRVRVGRLLREGTLNAMLYETGAVPLVSAEVFGALTEALVELSERVPLVIGVDDVHLADAASRQFLLYLARRVHRARVLMVLTECVGAQPSDPLFRAELDSQRHLRQILVGALSRAGVAALAGDGVAELHRISGGNPRLLTALLLDRQAAGGTEPVAVADAFAQAVLNCLYRSDATVLRVARMAAVLDEPAPLAVLAELAELDPAATSGALAAAAGMGILREGRFHHPRARAAVLYAMPAPERAALHERAARLLHATGAAAIQVARHAIAASPADGGWSVPVLRDAAEAALEDDDTALALDCCRMADRIGAYGPQRTAVAAALVRTQWRLDPSAADRPLGELVTAARAGHLSVPQGLELIRHLMWHGRPEQAVELLRRFAAAAEPADVPAAIELQLVRQQLCYVYPGRSGQIRAAAGPPLPGLGHAGADWSVRLQAGRVVEALTTGAAISDETLGDAEHVLRTVRLTDDTVGLAAYCVEALIGAERLDAAASWCDGLIREAGARRAPVWRALFRAIRAGVNLRRGNLAEAEEDSRGALTQFSPKGWGVIIGAPLSTLILSTTMAGHHDQAVNHLNVRVPAALFQARTGLLYLRARGRHHLATGNRQAALKDFTTCRDLMRSWGLDLPTLLPWRIDLAETYLALGDQAQARAILRDQLDHLGPHTDRVRGAGLRLLANASEPEHRAGLLHDAASVLEATGDHHQLMLVRADLLTDQQRQPRETPAGHNVLGGHRGASAQRPGRPDHIAELSDAELRVAALAARGHTNPQIARSLFLTVSTVEQHLTRVYRKLNVPGRSALPRELTRRSRGYGGLPRAVSP</sequence>
<evidence type="ECO:0000313" key="5">
    <source>
        <dbReference type="EMBL" id="GAA2366383.1"/>
    </source>
</evidence>
<evidence type="ECO:0000256" key="3">
    <source>
        <dbReference type="SAM" id="MobiDB-lite"/>
    </source>
</evidence>
<feature type="region of interest" description="Disordered" evidence="3">
    <location>
        <begin position="802"/>
        <end position="828"/>
    </location>
</feature>
<dbReference type="SMART" id="SM00421">
    <property type="entry name" value="HTH_LUXR"/>
    <property type="match status" value="1"/>
</dbReference>
<dbReference type="CDD" id="cd06170">
    <property type="entry name" value="LuxR_C_like"/>
    <property type="match status" value="1"/>
</dbReference>
<dbReference type="SUPFAM" id="SSF52540">
    <property type="entry name" value="P-loop containing nucleoside triphosphate hydrolases"/>
    <property type="match status" value="1"/>
</dbReference>
<feature type="domain" description="HTH luxR-type" evidence="4">
    <location>
        <begin position="827"/>
        <end position="892"/>
    </location>
</feature>
<dbReference type="Gene3D" id="3.40.50.300">
    <property type="entry name" value="P-loop containing nucleotide triphosphate hydrolases"/>
    <property type="match status" value="1"/>
</dbReference>
<dbReference type="InterPro" id="IPR016032">
    <property type="entry name" value="Sig_transdc_resp-reg_C-effctor"/>
</dbReference>
<dbReference type="PRINTS" id="PR00038">
    <property type="entry name" value="HTHLUXR"/>
</dbReference>
<dbReference type="EMBL" id="BAAARV010000064">
    <property type="protein sequence ID" value="GAA2366383.1"/>
    <property type="molecule type" value="Genomic_DNA"/>
</dbReference>
<dbReference type="Proteomes" id="UP001501444">
    <property type="component" value="Unassembled WGS sequence"/>
</dbReference>
<dbReference type="InterPro" id="IPR000792">
    <property type="entry name" value="Tscrpt_reg_LuxR_C"/>
</dbReference>
<evidence type="ECO:0000256" key="1">
    <source>
        <dbReference type="ARBA" id="ARBA00022741"/>
    </source>
</evidence>
<name>A0ABP5U213_9ACTN</name>
<dbReference type="PANTHER" id="PTHR16305:SF35">
    <property type="entry name" value="TRANSCRIPTIONAL ACTIVATOR DOMAIN"/>
    <property type="match status" value="1"/>
</dbReference>
<evidence type="ECO:0000256" key="2">
    <source>
        <dbReference type="ARBA" id="ARBA00022840"/>
    </source>
</evidence>